<dbReference type="AlphaFoldDB" id="A0A1S1LBW4"/>
<reference evidence="1 2" key="1">
    <citation type="submission" date="2016-10" db="EMBL/GenBank/DDBJ databases">
        <title>Evaluation of Human, Veterinary and Environmental Mycobacterium chelonae Isolates by Core Genome Phylogenomic Analysis, Targeted Gene Comparison, and Anti-microbial Susceptibility Patterns: A Tale of Mistaken Identities.</title>
        <authorList>
            <person name="Fogelson S.B."/>
            <person name="Camus A.C."/>
            <person name="Lorenz W."/>
            <person name="Vasireddy R."/>
            <person name="Vasireddy S."/>
            <person name="Smith T."/>
            <person name="Brown-Elliott B.A."/>
            <person name="Wallace R.J.Jr."/>
            <person name="Hasan N.A."/>
            <person name="Reischl U."/>
            <person name="Sanchez S."/>
        </authorList>
    </citation>
    <scope>NUCLEOTIDE SEQUENCE [LARGE SCALE GENOMIC DNA]</scope>
    <source>
        <strain evidence="1 2">15515</strain>
    </source>
</reference>
<proteinExistence type="predicted"/>
<protein>
    <submittedName>
        <fullName evidence="1">Uncharacterized protein</fullName>
    </submittedName>
</protein>
<evidence type="ECO:0000313" key="1">
    <source>
        <dbReference type="EMBL" id="OHU47133.1"/>
    </source>
</evidence>
<gene>
    <name evidence="1" type="ORF">BKG82_26100</name>
</gene>
<comment type="caution">
    <text evidence="1">The sequence shown here is derived from an EMBL/GenBank/DDBJ whole genome shotgun (WGS) entry which is preliminary data.</text>
</comment>
<accession>A0A1S1LBW4</accession>
<evidence type="ECO:0000313" key="2">
    <source>
        <dbReference type="Proteomes" id="UP000180043"/>
    </source>
</evidence>
<organism evidence="1 2">
    <name type="scientific">Mycobacteroides chelonae</name>
    <name type="common">Mycobacterium chelonae</name>
    <dbReference type="NCBI Taxonomy" id="1774"/>
    <lineage>
        <taxon>Bacteria</taxon>
        <taxon>Bacillati</taxon>
        <taxon>Actinomycetota</taxon>
        <taxon>Actinomycetes</taxon>
        <taxon>Mycobacteriales</taxon>
        <taxon>Mycobacteriaceae</taxon>
        <taxon>Mycobacteroides</taxon>
    </lineage>
</organism>
<dbReference type="Proteomes" id="UP000180043">
    <property type="component" value="Unassembled WGS sequence"/>
</dbReference>
<dbReference type="RefSeq" id="WP_070947751.1">
    <property type="nucleotide sequence ID" value="NZ_MLIQ01000042.1"/>
</dbReference>
<sequence>MKRYLTTTEVADDLDITVDALQAQIRSGQFVQPDAITGRIQGWLASTIQAWKSYDGHHHIIRFDSAKSFEHVAELRNISALVHAYGQADIGAPYDSPAWRADKRTRTAAIAVSDEIALTATKIESFARAVLANERMRAHQIDQIGLDEDDQTSSSPALQEIPLAAPNPTPLKVYLGAINPLDKAQHLRNAADTLEHLATAITTTTKPNRKIATYAAQIRDIADEIITNQPTK</sequence>
<dbReference type="EMBL" id="MLIQ01000042">
    <property type="protein sequence ID" value="OHU47133.1"/>
    <property type="molecule type" value="Genomic_DNA"/>
</dbReference>
<name>A0A1S1LBW4_MYCCH</name>